<dbReference type="SUPFAM" id="SSF54768">
    <property type="entry name" value="dsRNA-binding domain-like"/>
    <property type="match status" value="1"/>
</dbReference>
<keyword evidence="10 15" id="KW-0479">Metal-binding</keyword>
<reference evidence="19" key="1">
    <citation type="submission" date="2016-10" db="EMBL/GenBank/DDBJ databases">
        <authorList>
            <person name="Varghese N."/>
            <person name="Submissions S."/>
        </authorList>
    </citation>
    <scope>NUCLEOTIDE SEQUENCE [LARGE SCALE GENOMIC DNA]</scope>
    <source>
        <strain evidence="19">Nm76</strain>
    </source>
</reference>
<comment type="catalytic activity">
    <reaction evidence="1 15">
        <text>Endonucleolytic cleavage to 5'-phosphomonoester.</text>
        <dbReference type="EC" id="3.1.26.3"/>
    </reaction>
</comment>
<keyword evidence="13 15" id="KW-0460">Magnesium</keyword>
<dbReference type="GO" id="GO:0003725">
    <property type="term" value="F:double-stranded RNA binding"/>
    <property type="evidence" value="ECO:0007669"/>
    <property type="project" value="TreeGrafter"/>
</dbReference>
<dbReference type="InterPro" id="IPR011907">
    <property type="entry name" value="RNase_III"/>
</dbReference>
<dbReference type="CDD" id="cd00593">
    <property type="entry name" value="RIBOc"/>
    <property type="match status" value="1"/>
</dbReference>
<keyword evidence="14 15" id="KW-0694">RNA-binding</keyword>
<keyword evidence="12 15" id="KW-0378">Hydrolase</keyword>
<accession>A0A1H8KNF4</accession>
<dbReference type="InterPro" id="IPR000999">
    <property type="entry name" value="RNase_III_dom"/>
</dbReference>
<keyword evidence="9 15" id="KW-0540">Nuclease</keyword>
<gene>
    <name evidence="15" type="primary">rnc</name>
    <name evidence="18" type="ORF">SAMN05216333_102174</name>
</gene>
<evidence type="ECO:0000256" key="4">
    <source>
        <dbReference type="ARBA" id="ARBA00011738"/>
    </source>
</evidence>
<dbReference type="Gene3D" id="3.30.160.20">
    <property type="match status" value="1"/>
</dbReference>
<dbReference type="GO" id="GO:0010468">
    <property type="term" value="P:regulation of gene expression"/>
    <property type="evidence" value="ECO:0007669"/>
    <property type="project" value="TreeGrafter"/>
</dbReference>
<dbReference type="Pfam" id="PF00035">
    <property type="entry name" value="dsrm"/>
    <property type="match status" value="1"/>
</dbReference>
<evidence type="ECO:0000256" key="9">
    <source>
        <dbReference type="ARBA" id="ARBA00022722"/>
    </source>
</evidence>
<dbReference type="PROSITE" id="PS50137">
    <property type="entry name" value="DS_RBD"/>
    <property type="match status" value="1"/>
</dbReference>
<feature type="active site" evidence="15">
    <location>
        <position position="121"/>
    </location>
</feature>
<dbReference type="Proteomes" id="UP000198814">
    <property type="component" value="Unassembled WGS sequence"/>
</dbReference>
<evidence type="ECO:0000256" key="7">
    <source>
        <dbReference type="ARBA" id="ARBA00022664"/>
    </source>
</evidence>
<dbReference type="SMART" id="SM00358">
    <property type="entry name" value="DSRM"/>
    <property type="match status" value="1"/>
</dbReference>
<dbReference type="GO" id="GO:0006364">
    <property type="term" value="P:rRNA processing"/>
    <property type="evidence" value="ECO:0007669"/>
    <property type="project" value="UniProtKB-UniRule"/>
</dbReference>
<evidence type="ECO:0000256" key="11">
    <source>
        <dbReference type="ARBA" id="ARBA00022759"/>
    </source>
</evidence>
<evidence type="ECO:0000256" key="1">
    <source>
        <dbReference type="ARBA" id="ARBA00000109"/>
    </source>
</evidence>
<feature type="binding site" evidence="15">
    <location>
        <position position="121"/>
    </location>
    <ligand>
        <name>Mg(2+)</name>
        <dbReference type="ChEBI" id="CHEBI:18420"/>
    </ligand>
</feature>
<dbReference type="CDD" id="cd10845">
    <property type="entry name" value="DSRM_RNAse_III_family"/>
    <property type="match status" value="1"/>
</dbReference>
<dbReference type="GO" id="GO:0008033">
    <property type="term" value="P:tRNA processing"/>
    <property type="evidence" value="ECO:0007669"/>
    <property type="project" value="UniProtKB-KW"/>
</dbReference>
<dbReference type="RefSeq" id="WP_090316157.1">
    <property type="nucleotide sequence ID" value="NZ_FNOE01000003.1"/>
</dbReference>
<dbReference type="GO" id="GO:0004525">
    <property type="term" value="F:ribonuclease III activity"/>
    <property type="evidence" value="ECO:0007669"/>
    <property type="project" value="UniProtKB-UniRule"/>
</dbReference>
<dbReference type="AlphaFoldDB" id="A0A1H8KNF4"/>
<dbReference type="STRING" id="42354.SAMN05216333_102174"/>
<evidence type="ECO:0000256" key="6">
    <source>
        <dbReference type="ARBA" id="ARBA00022552"/>
    </source>
</evidence>
<evidence type="ECO:0000256" key="15">
    <source>
        <dbReference type="HAMAP-Rule" id="MF_00104"/>
    </source>
</evidence>
<evidence type="ECO:0000313" key="18">
    <source>
        <dbReference type="EMBL" id="SEN94126.1"/>
    </source>
</evidence>
<dbReference type="Gene3D" id="1.10.1520.10">
    <property type="entry name" value="Ribonuclease III domain"/>
    <property type="match status" value="1"/>
</dbReference>
<comment type="similarity">
    <text evidence="3">Belongs to the ribonuclease III family.</text>
</comment>
<dbReference type="InterPro" id="IPR014720">
    <property type="entry name" value="dsRBD_dom"/>
</dbReference>
<evidence type="ECO:0000259" key="17">
    <source>
        <dbReference type="PROSITE" id="PS50142"/>
    </source>
</evidence>
<dbReference type="SMART" id="SM00535">
    <property type="entry name" value="RIBOc"/>
    <property type="match status" value="1"/>
</dbReference>
<dbReference type="PANTHER" id="PTHR11207">
    <property type="entry name" value="RIBONUCLEASE III"/>
    <property type="match status" value="1"/>
</dbReference>
<evidence type="ECO:0000256" key="12">
    <source>
        <dbReference type="ARBA" id="ARBA00022801"/>
    </source>
</evidence>
<dbReference type="NCBIfam" id="TIGR02191">
    <property type="entry name" value="RNaseIII"/>
    <property type="match status" value="1"/>
</dbReference>
<comment type="subcellular location">
    <subcellularLocation>
        <location evidence="2 15">Cytoplasm</location>
    </subcellularLocation>
</comment>
<keyword evidence="8 15" id="KW-0819">tRNA processing</keyword>
<feature type="binding site" evidence="15">
    <location>
        <position position="45"/>
    </location>
    <ligand>
        <name>Mg(2+)</name>
        <dbReference type="ChEBI" id="CHEBI:18420"/>
    </ligand>
</feature>
<evidence type="ECO:0000256" key="13">
    <source>
        <dbReference type="ARBA" id="ARBA00022842"/>
    </source>
</evidence>
<feature type="domain" description="RNase III" evidence="17">
    <location>
        <begin position="10"/>
        <end position="132"/>
    </location>
</feature>
<evidence type="ECO:0000256" key="8">
    <source>
        <dbReference type="ARBA" id="ARBA00022694"/>
    </source>
</evidence>
<dbReference type="GO" id="GO:0006397">
    <property type="term" value="P:mRNA processing"/>
    <property type="evidence" value="ECO:0007669"/>
    <property type="project" value="UniProtKB-UniRule"/>
</dbReference>
<dbReference type="FunFam" id="1.10.1520.10:FF:000001">
    <property type="entry name" value="Ribonuclease 3"/>
    <property type="match status" value="1"/>
</dbReference>
<dbReference type="PROSITE" id="PS00517">
    <property type="entry name" value="RNASE_3_1"/>
    <property type="match status" value="1"/>
</dbReference>
<dbReference type="GO" id="GO:0046872">
    <property type="term" value="F:metal ion binding"/>
    <property type="evidence" value="ECO:0007669"/>
    <property type="project" value="UniProtKB-KW"/>
</dbReference>
<keyword evidence="15" id="KW-0699">rRNA-binding</keyword>
<sequence>MLPSNHPLLFEQFCKRLGYTFTRPQLLQEALTHRSHSAAHNERLEFLGDAVLNCAIAGLIYTQFPELPEGHLSRLRANFVNQKALSGMALNLQIDQLIRLGEGELRSGGCHRPSILADALEAVLGAIYVDSNYAQAEDVIKALYLPLMQDIDFKTQGKDPKTLLQEFLQSQKLALPEYVVVTTSGKAHKQKFQVDCVIPAFDIRTSGEGTSRRGAEQAAAKLAYDEICLHHAYP</sequence>
<comment type="function">
    <text evidence="15">Digests double-stranded RNA. Involved in the processing of primary rRNA transcript to yield the immediate precursors to the large and small rRNAs (23S and 16S). Processes some mRNAs, and tRNAs when they are encoded in the rRNA operon. Processes pre-crRNA and tracrRNA of type II CRISPR loci if present in the organism.</text>
</comment>
<organism evidence="18 19">
    <name type="scientific">Nitrosomonas oligotropha</name>
    <dbReference type="NCBI Taxonomy" id="42354"/>
    <lineage>
        <taxon>Bacteria</taxon>
        <taxon>Pseudomonadati</taxon>
        <taxon>Pseudomonadota</taxon>
        <taxon>Betaproteobacteria</taxon>
        <taxon>Nitrosomonadales</taxon>
        <taxon>Nitrosomonadaceae</taxon>
        <taxon>Nitrosomonas</taxon>
    </lineage>
</organism>
<dbReference type="EMBL" id="FODO01000002">
    <property type="protein sequence ID" value="SEN94126.1"/>
    <property type="molecule type" value="Genomic_DNA"/>
</dbReference>
<proteinExistence type="inferred from homology"/>
<dbReference type="GO" id="GO:0019843">
    <property type="term" value="F:rRNA binding"/>
    <property type="evidence" value="ECO:0007669"/>
    <property type="project" value="UniProtKB-KW"/>
</dbReference>
<protein>
    <recommendedName>
        <fullName evidence="15">Ribonuclease 3</fullName>
        <ecNumber evidence="15">3.1.26.3</ecNumber>
    </recommendedName>
    <alternativeName>
        <fullName evidence="15">Ribonuclease III</fullName>
        <shortName evidence="15">RNase III</shortName>
    </alternativeName>
</protein>
<keyword evidence="11 15" id="KW-0255">Endonuclease</keyword>
<keyword evidence="19" id="KW-1185">Reference proteome</keyword>
<evidence type="ECO:0000256" key="10">
    <source>
        <dbReference type="ARBA" id="ARBA00022723"/>
    </source>
</evidence>
<dbReference type="PROSITE" id="PS50142">
    <property type="entry name" value="RNASE_3_2"/>
    <property type="match status" value="1"/>
</dbReference>
<dbReference type="InterPro" id="IPR036389">
    <property type="entry name" value="RNase_III_sf"/>
</dbReference>
<evidence type="ECO:0000256" key="2">
    <source>
        <dbReference type="ARBA" id="ARBA00004496"/>
    </source>
</evidence>
<dbReference type="HAMAP" id="MF_00104">
    <property type="entry name" value="RNase_III"/>
    <property type="match status" value="1"/>
</dbReference>
<dbReference type="PANTHER" id="PTHR11207:SF0">
    <property type="entry name" value="RIBONUCLEASE 3"/>
    <property type="match status" value="1"/>
</dbReference>
<evidence type="ECO:0000256" key="14">
    <source>
        <dbReference type="ARBA" id="ARBA00022884"/>
    </source>
</evidence>
<feature type="active site" evidence="15">
    <location>
        <position position="49"/>
    </location>
</feature>
<name>A0A1H8KNF4_9PROT</name>
<keyword evidence="7 15" id="KW-0507">mRNA processing</keyword>
<dbReference type="GO" id="GO:0005737">
    <property type="term" value="C:cytoplasm"/>
    <property type="evidence" value="ECO:0007669"/>
    <property type="project" value="UniProtKB-SubCell"/>
</dbReference>
<dbReference type="SUPFAM" id="SSF69065">
    <property type="entry name" value="RNase III domain-like"/>
    <property type="match status" value="1"/>
</dbReference>
<comment type="subunit">
    <text evidence="4 15">Homodimer.</text>
</comment>
<dbReference type="OrthoDB" id="9805026at2"/>
<comment type="cofactor">
    <cofactor evidence="15">
        <name>Mg(2+)</name>
        <dbReference type="ChEBI" id="CHEBI:18420"/>
    </cofactor>
</comment>
<evidence type="ECO:0000256" key="3">
    <source>
        <dbReference type="ARBA" id="ARBA00010183"/>
    </source>
</evidence>
<evidence type="ECO:0000256" key="5">
    <source>
        <dbReference type="ARBA" id="ARBA00022490"/>
    </source>
</evidence>
<evidence type="ECO:0000259" key="16">
    <source>
        <dbReference type="PROSITE" id="PS50137"/>
    </source>
</evidence>
<dbReference type="GO" id="GO:0042802">
    <property type="term" value="F:identical protein binding"/>
    <property type="evidence" value="ECO:0007669"/>
    <property type="project" value="UniProtKB-ARBA"/>
</dbReference>
<keyword evidence="6 15" id="KW-0698">rRNA processing</keyword>
<feature type="binding site" evidence="15">
    <location>
        <position position="118"/>
    </location>
    <ligand>
        <name>Mg(2+)</name>
        <dbReference type="ChEBI" id="CHEBI:18420"/>
    </ligand>
</feature>
<feature type="domain" description="DRBM" evidence="16">
    <location>
        <begin position="159"/>
        <end position="229"/>
    </location>
</feature>
<dbReference type="FunFam" id="3.30.160.20:FF:000003">
    <property type="entry name" value="Ribonuclease 3"/>
    <property type="match status" value="1"/>
</dbReference>
<dbReference type="Pfam" id="PF14622">
    <property type="entry name" value="Ribonucleas_3_3"/>
    <property type="match status" value="1"/>
</dbReference>
<keyword evidence="5 15" id="KW-0963">Cytoplasm</keyword>
<dbReference type="EC" id="3.1.26.3" evidence="15"/>
<evidence type="ECO:0000313" key="19">
    <source>
        <dbReference type="Proteomes" id="UP000198814"/>
    </source>
</evidence>